<dbReference type="InterPro" id="IPR015424">
    <property type="entry name" value="PyrdxlP-dep_Trfase"/>
</dbReference>
<evidence type="ECO:0000313" key="7">
    <source>
        <dbReference type="Proteomes" id="UP000002297"/>
    </source>
</evidence>
<accession>A3U8V0</accession>
<comment type="similarity">
    <text evidence="2 5">Belongs to the DegT/DnrJ/EryC1 family.</text>
</comment>
<evidence type="ECO:0000256" key="5">
    <source>
        <dbReference type="RuleBase" id="RU004508"/>
    </source>
</evidence>
<feature type="modified residue" description="N6-(pyridoxal phosphate)lysine" evidence="4">
    <location>
        <position position="190"/>
    </location>
</feature>
<organism evidence="6 7">
    <name type="scientific">Croceibacter atlanticus (strain ATCC BAA-628 / JCM 21780 / CIP 108009 / IAM 15332 / KCTC 12090 / HTCC2559)</name>
    <dbReference type="NCBI Taxonomy" id="216432"/>
    <lineage>
        <taxon>Bacteria</taxon>
        <taxon>Pseudomonadati</taxon>
        <taxon>Bacteroidota</taxon>
        <taxon>Flavobacteriia</taxon>
        <taxon>Flavobacteriales</taxon>
        <taxon>Flavobacteriaceae</taxon>
        <taxon>Croceibacter</taxon>
    </lineage>
</organism>
<dbReference type="InterPro" id="IPR000653">
    <property type="entry name" value="DegT/StrS_aminotransferase"/>
</dbReference>
<dbReference type="Pfam" id="PF01041">
    <property type="entry name" value="DegT_DnrJ_EryC1"/>
    <property type="match status" value="1"/>
</dbReference>
<dbReference type="InterPro" id="IPR015422">
    <property type="entry name" value="PyrdxlP-dep_Trfase_small"/>
</dbReference>
<protein>
    <submittedName>
        <fullName evidence="6">Aminotransferase, DegT/DnrJ/EryC1/StrS family protein</fullName>
    </submittedName>
</protein>
<feature type="active site" description="Proton acceptor" evidence="3">
    <location>
        <position position="190"/>
    </location>
</feature>
<dbReference type="EMBL" id="CP002046">
    <property type="protein sequence ID" value="EAP86236.1"/>
    <property type="molecule type" value="Genomic_DNA"/>
</dbReference>
<evidence type="ECO:0000256" key="1">
    <source>
        <dbReference type="ARBA" id="ARBA00022898"/>
    </source>
</evidence>
<dbReference type="eggNOG" id="COG0399">
    <property type="taxonomic scope" value="Bacteria"/>
</dbReference>
<dbReference type="KEGG" id="cat:CA2559_09388"/>
<dbReference type="Proteomes" id="UP000002297">
    <property type="component" value="Chromosome"/>
</dbReference>
<dbReference type="Gene3D" id="3.40.640.10">
    <property type="entry name" value="Type I PLP-dependent aspartate aminotransferase-like (Major domain)"/>
    <property type="match status" value="1"/>
</dbReference>
<dbReference type="GeneID" id="89453622"/>
<dbReference type="InterPro" id="IPR015421">
    <property type="entry name" value="PyrdxlP-dep_Trfase_major"/>
</dbReference>
<keyword evidence="6" id="KW-0032">Aminotransferase</keyword>
<dbReference type="RefSeq" id="WP_013187621.1">
    <property type="nucleotide sequence ID" value="NC_014230.1"/>
</dbReference>
<dbReference type="AlphaFoldDB" id="A3U8V0"/>
<keyword evidence="1 4" id="KW-0663">Pyridoxal phosphate</keyword>
<dbReference type="SUPFAM" id="SSF53383">
    <property type="entry name" value="PLP-dependent transferases"/>
    <property type="match status" value="1"/>
</dbReference>
<evidence type="ECO:0000313" key="6">
    <source>
        <dbReference type="EMBL" id="EAP86236.1"/>
    </source>
</evidence>
<dbReference type="STRING" id="216432.CA2559_09388"/>
<evidence type="ECO:0000256" key="3">
    <source>
        <dbReference type="PIRSR" id="PIRSR000390-1"/>
    </source>
</evidence>
<dbReference type="Gene3D" id="3.90.1150.10">
    <property type="entry name" value="Aspartate Aminotransferase, domain 1"/>
    <property type="match status" value="1"/>
</dbReference>
<gene>
    <name evidence="6" type="ordered locus">CA2559_09388</name>
</gene>
<evidence type="ECO:0000256" key="4">
    <source>
        <dbReference type="PIRSR" id="PIRSR000390-2"/>
    </source>
</evidence>
<dbReference type="HOGENOM" id="CLU_033332_6_0_10"/>
<reference evidence="6 7" key="1">
    <citation type="journal article" date="2010" name="J. Bacteriol.">
        <title>The complete genome sequence of Croceibacter atlanticus HTCC2559T.</title>
        <authorList>
            <person name="Oh H.M."/>
            <person name="Kang I."/>
            <person name="Ferriera S."/>
            <person name="Giovannoni S.J."/>
            <person name="Cho J.C."/>
        </authorList>
    </citation>
    <scope>NUCLEOTIDE SEQUENCE [LARGE SCALE GENOMIC DNA]</scope>
    <source>
        <strain evidence="7">ATCC BAA-628 / HTCC2559 / KCTC 12090</strain>
    </source>
</reference>
<dbReference type="GO" id="GO:0000271">
    <property type="term" value="P:polysaccharide biosynthetic process"/>
    <property type="evidence" value="ECO:0007669"/>
    <property type="project" value="TreeGrafter"/>
</dbReference>
<dbReference type="OrthoDB" id="9804264at2"/>
<dbReference type="GO" id="GO:0008483">
    <property type="term" value="F:transaminase activity"/>
    <property type="evidence" value="ECO:0007669"/>
    <property type="project" value="UniProtKB-KW"/>
</dbReference>
<sequence>MIPFLNLRQLNSKYDTAFKNAYRDVLDSGYYILGEQVSLFEYNYASYCQVEHCIGTGNGLDALTLILKGYMSLGKLSKGDEVIVASNTYIATILAVKLAGLTPILVEPDINTFNLDSRLIKNSLTPNTKVVLMTHLYGQLCDVNAIRSICDNHQLILIDDCAQSHGARLNSKLISGNLCDASAHSFYPTKNLGALGDAGAVTTNDNTLAERIKSLRNYGFNERYVADYEGVNSRLDDVQASTLNIKLKFLDEDNASRQHIAKRYVTEIQNEAIILPLYDNSQCHVFHLFVVRVANRTAFSTYLKNNAIGYNIHYPVAPHKQQALQELSKLSFPISEKIHDEVISLPCHPMLTDTEVSTIINVVNAYK</sequence>
<proteinExistence type="inferred from homology"/>
<name>A3U8V0_CROAH</name>
<dbReference type="PANTHER" id="PTHR30244">
    <property type="entry name" value="TRANSAMINASE"/>
    <property type="match status" value="1"/>
</dbReference>
<keyword evidence="7" id="KW-1185">Reference proteome</keyword>
<keyword evidence="6" id="KW-0808">Transferase</keyword>
<dbReference type="GO" id="GO:0030170">
    <property type="term" value="F:pyridoxal phosphate binding"/>
    <property type="evidence" value="ECO:0007669"/>
    <property type="project" value="TreeGrafter"/>
</dbReference>
<dbReference type="PANTHER" id="PTHR30244:SF36">
    <property type="entry name" value="3-OXO-GLUCOSE-6-PHOSPHATE:GLUTAMATE AMINOTRANSFERASE"/>
    <property type="match status" value="1"/>
</dbReference>
<dbReference type="PIRSF" id="PIRSF000390">
    <property type="entry name" value="PLP_StrS"/>
    <property type="match status" value="1"/>
</dbReference>
<dbReference type="CDD" id="cd00616">
    <property type="entry name" value="AHBA_syn"/>
    <property type="match status" value="1"/>
</dbReference>
<evidence type="ECO:0000256" key="2">
    <source>
        <dbReference type="ARBA" id="ARBA00037999"/>
    </source>
</evidence>